<dbReference type="EMBL" id="JAWDJX010000005">
    <property type="protein sequence ID" value="KAK3056808.1"/>
    <property type="molecule type" value="Genomic_DNA"/>
</dbReference>
<accession>A0AAJ0GG23</accession>
<evidence type="ECO:0000256" key="1">
    <source>
        <dbReference type="ARBA" id="ARBA00006484"/>
    </source>
</evidence>
<dbReference type="PANTHER" id="PTHR24320">
    <property type="entry name" value="RETINOL DEHYDROGENASE"/>
    <property type="match status" value="1"/>
</dbReference>
<dbReference type="Proteomes" id="UP001271007">
    <property type="component" value="Unassembled WGS sequence"/>
</dbReference>
<dbReference type="SUPFAM" id="SSF51735">
    <property type="entry name" value="NAD(P)-binding Rossmann-fold domains"/>
    <property type="match status" value="1"/>
</dbReference>
<protein>
    <submittedName>
        <fullName evidence="4">Short-chain alcohol dehydrogenase</fullName>
        <ecNumber evidence="4">1.3.1.33</ecNumber>
    </submittedName>
</protein>
<dbReference type="GO" id="GO:0016630">
    <property type="term" value="F:protochlorophyllide reductase activity"/>
    <property type="evidence" value="ECO:0007669"/>
    <property type="project" value="UniProtKB-EC"/>
</dbReference>
<sequence length="301" mass="33286">MQANLGRCAVQSTSLTKRLRCLGGKELSKIVYSKNGTVYLAGRSKEKADRAIEEIKQAHPSSDGRLEFLHVDLADLASIKPSVDGFLEREQRLDVLTNNAGVMIPPDGSKDAQGHELQMGTNCLGPYLFTQLLTPLLQKTASSSPPGSVRVTWAASMATRFSPSNGVAMQQSGPKIHGQNGMNYGQTKAGNVLLAKAYQAEHTNDGLISNAWNPGNLQSDLQRHTPWIGVQMLKFMLYPPVYGAYTELYAGWAEEAGRQEMKGAYYGPWGRNVKLRDDLKESKEQKRFWEWCDKETKAFAS</sequence>
<dbReference type="PRINTS" id="PR00081">
    <property type="entry name" value="GDHRDH"/>
</dbReference>
<dbReference type="Pfam" id="PF00106">
    <property type="entry name" value="adh_short"/>
    <property type="match status" value="1"/>
</dbReference>
<reference evidence="4" key="1">
    <citation type="submission" date="2023-04" db="EMBL/GenBank/DDBJ databases">
        <title>Black Yeasts Isolated from many extreme environments.</title>
        <authorList>
            <person name="Coleine C."/>
            <person name="Stajich J.E."/>
            <person name="Selbmann L."/>
        </authorList>
    </citation>
    <scope>NUCLEOTIDE SEQUENCE</scope>
    <source>
        <strain evidence="4">CCFEE 5312</strain>
    </source>
</reference>
<dbReference type="Gene3D" id="3.40.50.720">
    <property type="entry name" value="NAD(P)-binding Rossmann-like Domain"/>
    <property type="match status" value="1"/>
</dbReference>
<keyword evidence="3 4" id="KW-0560">Oxidoreductase</keyword>
<keyword evidence="5" id="KW-1185">Reference proteome</keyword>
<organism evidence="4 5">
    <name type="scientific">Extremus antarcticus</name>
    <dbReference type="NCBI Taxonomy" id="702011"/>
    <lineage>
        <taxon>Eukaryota</taxon>
        <taxon>Fungi</taxon>
        <taxon>Dikarya</taxon>
        <taxon>Ascomycota</taxon>
        <taxon>Pezizomycotina</taxon>
        <taxon>Dothideomycetes</taxon>
        <taxon>Dothideomycetidae</taxon>
        <taxon>Mycosphaerellales</taxon>
        <taxon>Extremaceae</taxon>
        <taxon>Extremus</taxon>
    </lineage>
</organism>
<dbReference type="InterPro" id="IPR036291">
    <property type="entry name" value="NAD(P)-bd_dom_sf"/>
</dbReference>
<dbReference type="EC" id="1.3.1.33" evidence="4"/>
<keyword evidence="2" id="KW-0521">NADP</keyword>
<evidence type="ECO:0000256" key="2">
    <source>
        <dbReference type="ARBA" id="ARBA00022857"/>
    </source>
</evidence>
<evidence type="ECO:0000313" key="5">
    <source>
        <dbReference type="Proteomes" id="UP001271007"/>
    </source>
</evidence>
<name>A0AAJ0GG23_9PEZI</name>
<proteinExistence type="inferred from homology"/>
<dbReference type="PANTHER" id="PTHR24320:SF236">
    <property type="entry name" value="SHORT-CHAIN DEHYDROGENASE-RELATED"/>
    <property type="match status" value="1"/>
</dbReference>
<dbReference type="InterPro" id="IPR002347">
    <property type="entry name" value="SDR_fam"/>
</dbReference>
<gene>
    <name evidence="4" type="primary">RDH1_2</name>
    <name evidence="4" type="ORF">LTR09_002601</name>
</gene>
<evidence type="ECO:0000256" key="3">
    <source>
        <dbReference type="ARBA" id="ARBA00023002"/>
    </source>
</evidence>
<comment type="caution">
    <text evidence="4">The sequence shown here is derived from an EMBL/GenBank/DDBJ whole genome shotgun (WGS) entry which is preliminary data.</text>
</comment>
<comment type="similarity">
    <text evidence="1">Belongs to the short-chain dehydrogenases/reductases (SDR) family.</text>
</comment>
<evidence type="ECO:0000313" key="4">
    <source>
        <dbReference type="EMBL" id="KAK3056808.1"/>
    </source>
</evidence>
<dbReference type="AlphaFoldDB" id="A0AAJ0GG23"/>